<dbReference type="Proteomes" id="UP001145021">
    <property type="component" value="Unassembled WGS sequence"/>
</dbReference>
<feature type="domain" description="BAG" evidence="4">
    <location>
        <begin position="137"/>
        <end position="208"/>
    </location>
</feature>
<dbReference type="InterPro" id="IPR003103">
    <property type="entry name" value="BAG_domain"/>
</dbReference>
<evidence type="ECO:0000259" key="4">
    <source>
        <dbReference type="PROSITE" id="PS51035"/>
    </source>
</evidence>
<evidence type="ECO:0000313" key="5">
    <source>
        <dbReference type="EMBL" id="KAJ1644779.1"/>
    </source>
</evidence>
<dbReference type="Gene3D" id="3.10.20.90">
    <property type="entry name" value="Phosphatidylinositol 3-kinase Catalytic Subunit, Chain A, domain 1"/>
    <property type="match status" value="1"/>
</dbReference>
<accession>A0A9W8CJW3</accession>
<dbReference type="PROSITE" id="PS50053">
    <property type="entry name" value="UBIQUITIN_2"/>
    <property type="match status" value="1"/>
</dbReference>
<evidence type="ECO:0000256" key="1">
    <source>
        <dbReference type="ARBA" id="ARBA00023186"/>
    </source>
</evidence>
<organism evidence="5 6">
    <name type="scientific">Coemansia asiatica</name>
    <dbReference type="NCBI Taxonomy" id="1052880"/>
    <lineage>
        <taxon>Eukaryota</taxon>
        <taxon>Fungi</taxon>
        <taxon>Fungi incertae sedis</taxon>
        <taxon>Zoopagomycota</taxon>
        <taxon>Kickxellomycotina</taxon>
        <taxon>Kickxellomycetes</taxon>
        <taxon>Kickxellales</taxon>
        <taxon>Kickxellaceae</taxon>
        <taxon>Coemansia</taxon>
    </lineage>
</organism>
<dbReference type="GO" id="GO:0050821">
    <property type="term" value="P:protein stabilization"/>
    <property type="evidence" value="ECO:0007669"/>
    <property type="project" value="TreeGrafter"/>
</dbReference>
<dbReference type="PROSITE" id="PS51035">
    <property type="entry name" value="BAG"/>
    <property type="match status" value="1"/>
</dbReference>
<gene>
    <name evidence="5" type="ORF">LPJ64_003581</name>
</gene>
<dbReference type="GO" id="GO:0051087">
    <property type="term" value="F:protein-folding chaperone binding"/>
    <property type="evidence" value="ECO:0007669"/>
    <property type="project" value="InterPro"/>
</dbReference>
<dbReference type="Pfam" id="PF00240">
    <property type="entry name" value="ubiquitin"/>
    <property type="match status" value="1"/>
</dbReference>
<dbReference type="SMART" id="SM00213">
    <property type="entry name" value="UBQ"/>
    <property type="match status" value="1"/>
</dbReference>
<keyword evidence="1" id="KW-0143">Chaperone</keyword>
<dbReference type="PANTHER" id="PTHR12329:SF16">
    <property type="entry name" value="BAG FAMILY MOLECULAR CHAPERONE REGULATOR 1"/>
    <property type="match status" value="1"/>
</dbReference>
<dbReference type="SUPFAM" id="SSF63491">
    <property type="entry name" value="BAG domain"/>
    <property type="match status" value="1"/>
</dbReference>
<name>A0A9W8CJW3_9FUNG</name>
<evidence type="ECO:0000259" key="3">
    <source>
        <dbReference type="PROSITE" id="PS50053"/>
    </source>
</evidence>
<dbReference type="InterPro" id="IPR000626">
    <property type="entry name" value="Ubiquitin-like_dom"/>
</dbReference>
<dbReference type="Gene3D" id="1.20.58.120">
    <property type="entry name" value="BAG domain"/>
    <property type="match status" value="1"/>
</dbReference>
<dbReference type="PANTHER" id="PTHR12329">
    <property type="entry name" value="BCL2-ASSOCIATED ATHANOGENE"/>
    <property type="match status" value="1"/>
</dbReference>
<feature type="coiled-coil region" evidence="2">
    <location>
        <begin position="183"/>
        <end position="217"/>
    </location>
</feature>
<evidence type="ECO:0000313" key="6">
    <source>
        <dbReference type="Proteomes" id="UP001145021"/>
    </source>
</evidence>
<dbReference type="InterPro" id="IPR039773">
    <property type="entry name" value="BAG_chaperone_regulator"/>
</dbReference>
<keyword evidence="2" id="KW-0175">Coiled coil</keyword>
<evidence type="ECO:0000256" key="2">
    <source>
        <dbReference type="SAM" id="Coils"/>
    </source>
</evidence>
<proteinExistence type="predicted"/>
<dbReference type="GO" id="GO:0016020">
    <property type="term" value="C:membrane"/>
    <property type="evidence" value="ECO:0007669"/>
    <property type="project" value="TreeGrafter"/>
</dbReference>
<reference evidence="5" key="1">
    <citation type="submission" date="2022-07" db="EMBL/GenBank/DDBJ databases">
        <title>Phylogenomic reconstructions and comparative analyses of Kickxellomycotina fungi.</title>
        <authorList>
            <person name="Reynolds N.K."/>
            <person name="Stajich J.E."/>
            <person name="Barry K."/>
            <person name="Grigoriev I.V."/>
            <person name="Crous P."/>
            <person name="Smith M.E."/>
        </authorList>
    </citation>
    <scope>NUCLEOTIDE SEQUENCE</scope>
    <source>
        <strain evidence="5">NBRC 105413</strain>
    </source>
</reference>
<dbReference type="GO" id="GO:0005829">
    <property type="term" value="C:cytosol"/>
    <property type="evidence" value="ECO:0007669"/>
    <property type="project" value="TreeGrafter"/>
</dbReference>
<dbReference type="InterPro" id="IPR029071">
    <property type="entry name" value="Ubiquitin-like_domsf"/>
</dbReference>
<dbReference type="SUPFAM" id="SSF54236">
    <property type="entry name" value="Ubiquitin-like"/>
    <property type="match status" value="1"/>
</dbReference>
<comment type="caution">
    <text evidence="5">The sequence shown here is derived from an EMBL/GenBank/DDBJ whole genome shotgun (WGS) entry which is preliminary data.</text>
</comment>
<dbReference type="AlphaFoldDB" id="A0A9W8CJW3"/>
<keyword evidence="6" id="KW-1185">Reference proteome</keyword>
<dbReference type="GO" id="GO:0000774">
    <property type="term" value="F:adenyl-nucleotide exchange factor activity"/>
    <property type="evidence" value="ECO:0007669"/>
    <property type="project" value="TreeGrafter"/>
</dbReference>
<dbReference type="InterPro" id="IPR036533">
    <property type="entry name" value="BAG_dom_sf"/>
</dbReference>
<dbReference type="Pfam" id="PF02179">
    <property type="entry name" value="BAG"/>
    <property type="match status" value="1"/>
</dbReference>
<feature type="domain" description="Ubiquitin-like" evidence="3">
    <location>
        <begin position="28"/>
        <end position="83"/>
    </location>
</feature>
<dbReference type="GO" id="GO:0005634">
    <property type="term" value="C:nucleus"/>
    <property type="evidence" value="ECO:0007669"/>
    <property type="project" value="TreeGrafter"/>
</dbReference>
<protein>
    <recommendedName>
        <fullName evidence="7">BAG family molecular chaperone regulator 1</fullName>
    </recommendedName>
</protein>
<dbReference type="EMBL" id="JANBOH010000143">
    <property type="protein sequence ID" value="KAJ1644779.1"/>
    <property type="molecule type" value="Genomic_DNA"/>
</dbReference>
<sequence length="220" mass="24922">MTAPPLVLQWGRERYTLKYDEDDMRDTTLGQFKEVCREVTGVPSNRMKLIFSGATMKDDSSPLASYGIYPGATVKLIGRKEDAEKGAPVTEEEREENVLIHKIDDIASHTTDVLSSRMQAYLADAQLYIDQFLSGAMDGLDQKALSEIKASEHKKLNDAYMFINETLMQSLLKIDSIVCPPEAEKARQRRRQAVKLLQSWMDQMDRKKESVKQAEATISQ</sequence>
<dbReference type="SMART" id="SM00264">
    <property type="entry name" value="BAG"/>
    <property type="match status" value="1"/>
</dbReference>
<evidence type="ECO:0008006" key="7">
    <source>
        <dbReference type="Google" id="ProtNLM"/>
    </source>
</evidence>